<comment type="caution">
    <text evidence="1">The sequence shown here is derived from an EMBL/GenBank/DDBJ whole genome shotgun (WGS) entry which is preliminary data.</text>
</comment>
<sequence length="207" mass="22321">MPVETAASSSVEPAVDAEVEAVMAAVLSAVLSASVASTTNTVVEDFNFLRAQAVEPLGQFLDFITHAATGTSSQLHRLSKFDESIMRSSCTHEPTSRATRTSAHGPAVTAHTHQSSASPTHRHCFARVHARPTPLLRPLDFTVAADLILRVRRPHQPSARSCRPAHQRSCPSIQLPIRASEPDRAEKIAKTNGILNWTNGASKVLNH</sequence>
<organism evidence="1 2">
    <name type="scientific">Phytophthora rubi</name>
    <dbReference type="NCBI Taxonomy" id="129364"/>
    <lineage>
        <taxon>Eukaryota</taxon>
        <taxon>Sar</taxon>
        <taxon>Stramenopiles</taxon>
        <taxon>Oomycota</taxon>
        <taxon>Peronosporomycetes</taxon>
        <taxon>Peronosporales</taxon>
        <taxon>Peronosporaceae</taxon>
        <taxon>Phytophthora</taxon>
    </lineage>
</organism>
<accession>A0A6A3L8S2</accession>
<dbReference type="Proteomes" id="UP000435112">
    <property type="component" value="Unassembled WGS sequence"/>
</dbReference>
<name>A0A6A3L8S2_9STRA</name>
<dbReference type="AlphaFoldDB" id="A0A6A3L8S2"/>
<evidence type="ECO:0000313" key="1">
    <source>
        <dbReference type="EMBL" id="KAE9014478.1"/>
    </source>
</evidence>
<dbReference type="EMBL" id="QXFU01000976">
    <property type="protein sequence ID" value="KAE9014478.1"/>
    <property type="molecule type" value="Genomic_DNA"/>
</dbReference>
<dbReference type="OrthoDB" id="10348413at2759"/>
<proteinExistence type="predicted"/>
<gene>
    <name evidence="1" type="ORF">PR002_g14205</name>
</gene>
<evidence type="ECO:0000313" key="2">
    <source>
        <dbReference type="Proteomes" id="UP000435112"/>
    </source>
</evidence>
<protein>
    <submittedName>
        <fullName evidence="1">Uncharacterized protein</fullName>
    </submittedName>
</protein>
<reference evidence="1 2" key="1">
    <citation type="submission" date="2018-09" db="EMBL/GenBank/DDBJ databases">
        <title>Genomic investigation of the strawberry pathogen Phytophthora fragariae indicates pathogenicity is determined by transcriptional variation in three key races.</title>
        <authorList>
            <person name="Adams T.M."/>
            <person name="Armitage A.D."/>
            <person name="Sobczyk M.K."/>
            <person name="Bates H.J."/>
            <person name="Dunwell J.M."/>
            <person name="Nellist C.F."/>
            <person name="Harrison R.J."/>
        </authorList>
    </citation>
    <scope>NUCLEOTIDE SEQUENCE [LARGE SCALE GENOMIC DNA]</scope>
    <source>
        <strain evidence="1 2">SCRP324</strain>
    </source>
</reference>